<protein>
    <submittedName>
        <fullName evidence="2">Uncharacterized protein</fullName>
    </submittedName>
</protein>
<evidence type="ECO:0000313" key="2">
    <source>
        <dbReference type="EMBL" id="KAJ1353775.1"/>
    </source>
</evidence>
<dbReference type="EMBL" id="JAHQIW010001837">
    <property type="protein sequence ID" value="KAJ1353775.1"/>
    <property type="molecule type" value="Genomic_DNA"/>
</dbReference>
<dbReference type="Proteomes" id="UP001196413">
    <property type="component" value="Unassembled WGS sequence"/>
</dbReference>
<proteinExistence type="predicted"/>
<feature type="compositionally biased region" description="Basic and acidic residues" evidence="1">
    <location>
        <begin position="32"/>
        <end position="44"/>
    </location>
</feature>
<organism evidence="2 3">
    <name type="scientific">Parelaphostrongylus tenuis</name>
    <name type="common">Meningeal worm</name>
    <dbReference type="NCBI Taxonomy" id="148309"/>
    <lineage>
        <taxon>Eukaryota</taxon>
        <taxon>Metazoa</taxon>
        <taxon>Ecdysozoa</taxon>
        <taxon>Nematoda</taxon>
        <taxon>Chromadorea</taxon>
        <taxon>Rhabditida</taxon>
        <taxon>Rhabditina</taxon>
        <taxon>Rhabditomorpha</taxon>
        <taxon>Strongyloidea</taxon>
        <taxon>Metastrongylidae</taxon>
        <taxon>Parelaphostrongylus</taxon>
    </lineage>
</organism>
<name>A0AAD5M7Y7_PARTN</name>
<feature type="region of interest" description="Disordered" evidence="1">
    <location>
        <begin position="15"/>
        <end position="54"/>
    </location>
</feature>
<gene>
    <name evidence="2" type="ORF">KIN20_010513</name>
</gene>
<comment type="caution">
    <text evidence="2">The sequence shown here is derived from an EMBL/GenBank/DDBJ whole genome shotgun (WGS) entry which is preliminary data.</text>
</comment>
<dbReference type="AlphaFoldDB" id="A0AAD5M7Y7"/>
<keyword evidence="3" id="KW-1185">Reference proteome</keyword>
<reference evidence="2" key="1">
    <citation type="submission" date="2021-06" db="EMBL/GenBank/DDBJ databases">
        <title>Parelaphostrongylus tenuis whole genome reference sequence.</title>
        <authorList>
            <person name="Garwood T.J."/>
            <person name="Larsen P.A."/>
            <person name="Fountain-Jones N.M."/>
            <person name="Garbe J.R."/>
            <person name="Macchietto M.G."/>
            <person name="Kania S.A."/>
            <person name="Gerhold R.W."/>
            <person name="Richards J.E."/>
            <person name="Wolf T.M."/>
        </authorList>
    </citation>
    <scope>NUCLEOTIDE SEQUENCE</scope>
    <source>
        <strain evidence="2">MNPRO001-30</strain>
        <tissue evidence="2">Meninges</tissue>
    </source>
</reference>
<evidence type="ECO:0000256" key="1">
    <source>
        <dbReference type="SAM" id="MobiDB-lite"/>
    </source>
</evidence>
<evidence type="ECO:0000313" key="3">
    <source>
        <dbReference type="Proteomes" id="UP001196413"/>
    </source>
</evidence>
<sequence length="54" mass="5995">MLLELTFALQKVAQRPYVPGKHSGDPLPNEIRSVDARNGGEARDQGVQPPKRQK</sequence>
<accession>A0AAD5M7Y7</accession>